<comment type="caution">
    <text evidence="1">The sequence shown here is derived from an EMBL/GenBank/DDBJ whole genome shotgun (WGS) entry which is preliminary data.</text>
</comment>
<evidence type="ECO:0000313" key="1">
    <source>
        <dbReference type="EMBL" id="KAH9296177.1"/>
    </source>
</evidence>
<dbReference type="PANTHER" id="PTHR34567:SF3">
    <property type="entry name" value="FK506-BINDING-LIKE PROTEIN"/>
    <property type="match status" value="1"/>
</dbReference>
<proteinExistence type="predicted"/>
<evidence type="ECO:0000313" key="2">
    <source>
        <dbReference type="Proteomes" id="UP000824469"/>
    </source>
</evidence>
<dbReference type="AlphaFoldDB" id="A0AA38C8V8"/>
<reference evidence="1 2" key="1">
    <citation type="journal article" date="2021" name="Nat. Plants">
        <title>The Taxus genome provides insights into paclitaxel biosynthesis.</title>
        <authorList>
            <person name="Xiong X."/>
            <person name="Gou J."/>
            <person name="Liao Q."/>
            <person name="Li Y."/>
            <person name="Zhou Q."/>
            <person name="Bi G."/>
            <person name="Li C."/>
            <person name="Du R."/>
            <person name="Wang X."/>
            <person name="Sun T."/>
            <person name="Guo L."/>
            <person name="Liang H."/>
            <person name="Lu P."/>
            <person name="Wu Y."/>
            <person name="Zhang Z."/>
            <person name="Ro D.K."/>
            <person name="Shang Y."/>
            <person name="Huang S."/>
            <person name="Yan J."/>
        </authorList>
    </citation>
    <scope>NUCLEOTIDE SEQUENCE [LARGE SCALE GENOMIC DNA]</scope>
    <source>
        <strain evidence="1">Ta-2019</strain>
    </source>
</reference>
<gene>
    <name evidence="1" type="ORF">KI387_039765</name>
</gene>
<sequence>MGGRSRNQGGKGGRQHTPSYLQNKEVTDLFPLQKTTAVWIPAVPLWEREYCKQSVGLSWNGFCEVKEHIIYFPEVEKWNDSAAEEAFHLAKRRYLAKTSGIPCGIPEYDPDAYIDVIEWDSPDLGDIDWPEGLGTDSGNEENCANGNQEIGKLPDLHQEMAASEKEMYVKERSQWKERPFGYGHIYFPEIHEARTVICKVVDLYTAEPPITDHWKIDLWSKSFRRTSEKNSNSPSVYINNENIFGRNAMQTGWSENEMEVKNSPNDHVIEQKNGTVENRTRRCSEASSKKHPTASLVVCDNSQKKNWEKTMKTGSNENEMEVKCYSKAHVMEQKTKTLVYTTQNEFEVSGWGAGFEHEKENEWMGNMPQNFPHHENKVEASKGLTSAASVNFGDCRYQNGNGCDLVGTIHKNKGYLVSNYGLGHCRYHNQSIAQKPWKPFSQVALKKLNVPARRNERFQANKKINGENPAFNPNHYIDLNPASPFSQGYLKECHPALSSHSFQKNIKYDRSGI</sequence>
<name>A0AA38C8V8_TAXCH</name>
<keyword evidence="2" id="KW-1185">Reference proteome</keyword>
<protein>
    <submittedName>
        <fullName evidence="1">Uncharacterized protein</fullName>
    </submittedName>
</protein>
<organism evidence="1 2">
    <name type="scientific">Taxus chinensis</name>
    <name type="common">Chinese yew</name>
    <name type="synonym">Taxus wallichiana var. chinensis</name>
    <dbReference type="NCBI Taxonomy" id="29808"/>
    <lineage>
        <taxon>Eukaryota</taxon>
        <taxon>Viridiplantae</taxon>
        <taxon>Streptophyta</taxon>
        <taxon>Embryophyta</taxon>
        <taxon>Tracheophyta</taxon>
        <taxon>Spermatophyta</taxon>
        <taxon>Pinopsida</taxon>
        <taxon>Pinidae</taxon>
        <taxon>Conifers II</taxon>
        <taxon>Cupressales</taxon>
        <taxon>Taxaceae</taxon>
        <taxon>Taxus</taxon>
    </lineage>
</organism>
<dbReference type="PANTHER" id="PTHR34567">
    <property type="entry name" value="FK506-BINDING-LIKE PROTEIN"/>
    <property type="match status" value="1"/>
</dbReference>
<dbReference type="Proteomes" id="UP000824469">
    <property type="component" value="Unassembled WGS sequence"/>
</dbReference>
<accession>A0AA38C8V8</accession>
<dbReference type="EMBL" id="JAHRHJ020000011">
    <property type="protein sequence ID" value="KAH9296177.1"/>
    <property type="molecule type" value="Genomic_DNA"/>
</dbReference>
<feature type="non-terminal residue" evidence="1">
    <location>
        <position position="513"/>
    </location>
</feature>